<dbReference type="Gene3D" id="1.10.530.10">
    <property type="match status" value="1"/>
</dbReference>
<feature type="domain" description="Transglycosylase SLT" evidence="3">
    <location>
        <begin position="127"/>
        <end position="238"/>
    </location>
</feature>
<dbReference type="InterPro" id="IPR023346">
    <property type="entry name" value="Lysozyme-like_dom_sf"/>
</dbReference>
<feature type="compositionally biased region" description="Low complexity" evidence="1">
    <location>
        <begin position="1"/>
        <end position="10"/>
    </location>
</feature>
<comment type="caution">
    <text evidence="4">The sequence shown here is derived from an EMBL/GenBank/DDBJ whole genome shotgun (WGS) entry which is preliminary data.</text>
</comment>
<keyword evidence="2" id="KW-0472">Membrane</keyword>
<keyword evidence="2" id="KW-0812">Transmembrane</keyword>
<dbReference type="OrthoDB" id="9815778at2"/>
<dbReference type="EMBL" id="QZEZ01000003">
    <property type="protein sequence ID" value="RJK96296.1"/>
    <property type="molecule type" value="Genomic_DNA"/>
</dbReference>
<keyword evidence="2" id="KW-1133">Transmembrane helix</keyword>
<feature type="compositionally biased region" description="Low complexity" evidence="1">
    <location>
        <begin position="28"/>
        <end position="59"/>
    </location>
</feature>
<keyword evidence="5" id="KW-1185">Reference proteome</keyword>
<dbReference type="AlphaFoldDB" id="A0A3A3Z3U9"/>
<dbReference type="SUPFAM" id="SSF53955">
    <property type="entry name" value="Lysozyme-like"/>
    <property type="match status" value="1"/>
</dbReference>
<name>A0A3A3Z3U9_9ACTN</name>
<dbReference type="Pfam" id="PF01464">
    <property type="entry name" value="SLT"/>
    <property type="match status" value="1"/>
</dbReference>
<sequence>MTTRPTAGGPRARGERRPGAPRSGTPSRGRTPARPQQRAAARPAQAARAGSSRPPAGRRPSGGGARRGPSGPGRRGARLLGRVALRVGLLLAAVTVVLHLTGALDGLEQRYRPSSPRTTPYADLFRAAAERYPAVSAAQLAAHARAESGFDPDAVSPAGAQGLMQIVPGTFGDFGRDADGDGEADPFDPADSVETAAAYLTWIGEQLDLPVSDERVIAAYNAGPGAVQEAGGVPDFEETRTYVERVTGWVPGYGWLDRPA</sequence>
<evidence type="ECO:0000313" key="5">
    <source>
        <dbReference type="Proteomes" id="UP000265614"/>
    </source>
</evidence>
<dbReference type="CDD" id="cd00254">
    <property type="entry name" value="LT-like"/>
    <property type="match status" value="1"/>
</dbReference>
<evidence type="ECO:0000256" key="2">
    <source>
        <dbReference type="SAM" id="Phobius"/>
    </source>
</evidence>
<feature type="compositionally biased region" description="Gly residues" evidence="1">
    <location>
        <begin position="60"/>
        <end position="74"/>
    </location>
</feature>
<feature type="region of interest" description="Disordered" evidence="1">
    <location>
        <begin position="1"/>
        <end position="75"/>
    </location>
</feature>
<dbReference type="InterPro" id="IPR008258">
    <property type="entry name" value="Transglycosylase_SLT_dom_1"/>
</dbReference>
<dbReference type="PANTHER" id="PTHR37423">
    <property type="entry name" value="SOLUBLE LYTIC MUREIN TRANSGLYCOSYLASE-RELATED"/>
    <property type="match status" value="1"/>
</dbReference>
<dbReference type="Proteomes" id="UP000265614">
    <property type="component" value="Unassembled WGS sequence"/>
</dbReference>
<dbReference type="PANTHER" id="PTHR37423:SF2">
    <property type="entry name" value="MEMBRANE-BOUND LYTIC MUREIN TRANSGLYCOSYLASE C"/>
    <property type="match status" value="1"/>
</dbReference>
<evidence type="ECO:0000256" key="1">
    <source>
        <dbReference type="SAM" id="MobiDB-lite"/>
    </source>
</evidence>
<feature type="transmembrane region" description="Helical" evidence="2">
    <location>
        <begin position="83"/>
        <end position="104"/>
    </location>
</feature>
<gene>
    <name evidence="4" type="ORF">D5H78_08550</name>
</gene>
<evidence type="ECO:0000259" key="3">
    <source>
        <dbReference type="Pfam" id="PF01464"/>
    </source>
</evidence>
<evidence type="ECO:0000313" key="4">
    <source>
        <dbReference type="EMBL" id="RJK96296.1"/>
    </source>
</evidence>
<proteinExistence type="predicted"/>
<accession>A0A3A3Z3U9</accession>
<reference evidence="4 5" key="1">
    <citation type="submission" date="2018-09" db="EMBL/GenBank/DDBJ databases">
        <title>YIM 75000 draft genome.</title>
        <authorList>
            <person name="Tang S."/>
            <person name="Feng Y."/>
        </authorList>
    </citation>
    <scope>NUCLEOTIDE SEQUENCE [LARGE SCALE GENOMIC DNA]</scope>
    <source>
        <strain evidence="4 5">YIM 75000</strain>
    </source>
</reference>
<protein>
    <submittedName>
        <fullName evidence="4">Lytic transglycosylase domain-containing protein</fullName>
    </submittedName>
</protein>
<organism evidence="4 5">
    <name type="scientific">Vallicoccus soli</name>
    <dbReference type="NCBI Taxonomy" id="2339232"/>
    <lineage>
        <taxon>Bacteria</taxon>
        <taxon>Bacillati</taxon>
        <taxon>Actinomycetota</taxon>
        <taxon>Actinomycetes</taxon>
        <taxon>Motilibacterales</taxon>
        <taxon>Vallicoccaceae</taxon>
        <taxon>Vallicoccus</taxon>
    </lineage>
</organism>